<feature type="transmembrane region" description="Helical" evidence="1">
    <location>
        <begin position="26"/>
        <end position="48"/>
    </location>
</feature>
<gene>
    <name evidence="3" type="ORF">QBC47DRAFT_368481</name>
</gene>
<dbReference type="EMBL" id="MU839827">
    <property type="protein sequence ID" value="KAK1760885.1"/>
    <property type="molecule type" value="Genomic_DNA"/>
</dbReference>
<dbReference type="PANTHER" id="PTHR43606">
    <property type="entry name" value="PHOSPHATASE, PUTATIVE (AFU_ORTHOLOGUE AFUA_6G08710)-RELATED"/>
    <property type="match status" value="1"/>
</dbReference>
<reference evidence="3" key="1">
    <citation type="submission" date="2023-06" db="EMBL/GenBank/DDBJ databases">
        <title>Genome-scale phylogeny and comparative genomics of the fungal order Sordariales.</title>
        <authorList>
            <consortium name="Lawrence Berkeley National Laboratory"/>
            <person name="Hensen N."/>
            <person name="Bonometti L."/>
            <person name="Westerberg I."/>
            <person name="Brannstrom I.O."/>
            <person name="Guillou S."/>
            <person name="Cros-Aarteil S."/>
            <person name="Calhoun S."/>
            <person name="Haridas S."/>
            <person name="Kuo A."/>
            <person name="Mondo S."/>
            <person name="Pangilinan J."/>
            <person name="Riley R."/>
            <person name="Labutti K."/>
            <person name="Andreopoulos B."/>
            <person name="Lipzen A."/>
            <person name="Chen C."/>
            <person name="Yanf M."/>
            <person name="Daum C."/>
            <person name="Ng V."/>
            <person name="Clum A."/>
            <person name="Steindorff A."/>
            <person name="Ohm R."/>
            <person name="Martin F."/>
            <person name="Silar P."/>
            <person name="Natvig D."/>
            <person name="Lalanne C."/>
            <person name="Gautier V."/>
            <person name="Ament-Velasquez S.L."/>
            <person name="Kruys A."/>
            <person name="Hutchinson M.I."/>
            <person name="Powell A.J."/>
            <person name="Barry K."/>
            <person name="Miller A.N."/>
            <person name="Grigoriev I.V."/>
            <person name="Debuchy R."/>
            <person name="Gladieux P."/>
            <person name="Thoren M.H."/>
            <person name="Johannesson H."/>
        </authorList>
    </citation>
    <scope>NUCLEOTIDE SEQUENCE</scope>
    <source>
        <strain evidence="3">PSN4</strain>
    </source>
</reference>
<keyword evidence="1" id="KW-1133">Transmembrane helix</keyword>
<comment type="caution">
    <text evidence="3">The sequence shown here is derived from an EMBL/GenBank/DDBJ whole genome shotgun (WGS) entry which is preliminary data.</text>
</comment>
<dbReference type="InterPro" id="IPR018946">
    <property type="entry name" value="PhoD-like_MPP"/>
</dbReference>
<keyword evidence="1" id="KW-0812">Transmembrane</keyword>
<evidence type="ECO:0000256" key="1">
    <source>
        <dbReference type="SAM" id="Phobius"/>
    </source>
</evidence>
<evidence type="ECO:0000313" key="4">
    <source>
        <dbReference type="Proteomes" id="UP001239445"/>
    </source>
</evidence>
<dbReference type="PANTHER" id="PTHR43606:SF2">
    <property type="entry name" value="ALKALINE PHOSPHATASE FAMILY PROTEIN (AFU_ORTHOLOGUE AFUA_5G03860)"/>
    <property type="match status" value="1"/>
</dbReference>
<dbReference type="InterPro" id="IPR029052">
    <property type="entry name" value="Metallo-depent_PP-like"/>
</dbReference>
<feature type="domain" description="PhoD-like phosphatase metallophosphatase" evidence="2">
    <location>
        <begin position="301"/>
        <end position="572"/>
    </location>
</feature>
<dbReference type="Gene3D" id="3.60.21.70">
    <property type="entry name" value="PhoD-like phosphatase"/>
    <property type="match status" value="1"/>
</dbReference>
<evidence type="ECO:0000313" key="3">
    <source>
        <dbReference type="EMBL" id="KAK1760885.1"/>
    </source>
</evidence>
<sequence length="624" mass="70374">MATTQTRVATAASGVIRAFSYFFLRWALLPPLTTIIFTLFALYIPSFISGYLNEPKYQLVDEVDLVVTETTVEPETPEDGEIIEADGIEKPEVVAEKVEIQETLSVEERPLSPLRTLLSGAPNPRSLLLSATTFLINAALVGMVADRLYREHRYTAKDLSFVRLGYVSENDAKLLIREPDQSNMPVTVEIRIKDPQPPFDNPLWQSAGGVRWTNNETDYTAVVTVPLRHSKRRTYEWRTSNNHTGEFTSPIPVGHADETRDGPFTFLSTSCIVTRLPYSPFDHPLSIPGMRHLAKVLPTLGAQFMLFLGDFIYVDVPKWWGKGVEDYRQKYRQVYASPEWQSVGQNLSWIHVIDDHEISNDWSSNTTGVYSTAVDPYHHYHVAANPPLAKKAGAYSARTGASYFEFTQGPASFFLLDTRSYRSNNRLPANDEEKTMLGAGQLEDFIAWLNRPEPKGVNWKIVASSVPFTKNWRVNTRDTWGGFLTERRRVLEAMWDAANRGIGVVVLSGDRHEFAATKFPPPADSRWPETSTVWEFSASPLSQFYSPIPTYRQTDNEDVKIKYINKGNSKFGAITIENLEEGGQSSLKYRLFVDGVEVWNTVVLSPPVAEGKSGGSFWNRFKMG</sequence>
<dbReference type="Pfam" id="PF09423">
    <property type="entry name" value="PhoD"/>
    <property type="match status" value="1"/>
</dbReference>
<keyword evidence="1" id="KW-0472">Membrane</keyword>
<dbReference type="InterPro" id="IPR038607">
    <property type="entry name" value="PhoD-like_sf"/>
</dbReference>
<organism evidence="3 4">
    <name type="scientific">Echria macrotheca</name>
    <dbReference type="NCBI Taxonomy" id="438768"/>
    <lineage>
        <taxon>Eukaryota</taxon>
        <taxon>Fungi</taxon>
        <taxon>Dikarya</taxon>
        <taxon>Ascomycota</taxon>
        <taxon>Pezizomycotina</taxon>
        <taxon>Sordariomycetes</taxon>
        <taxon>Sordariomycetidae</taxon>
        <taxon>Sordariales</taxon>
        <taxon>Schizotheciaceae</taxon>
        <taxon>Echria</taxon>
    </lineage>
</organism>
<protein>
    <submittedName>
        <fullName evidence="3">Alkaline phosphatase D</fullName>
    </submittedName>
</protein>
<accession>A0AAJ0BMV4</accession>
<dbReference type="Proteomes" id="UP001239445">
    <property type="component" value="Unassembled WGS sequence"/>
</dbReference>
<dbReference type="SUPFAM" id="SSF56300">
    <property type="entry name" value="Metallo-dependent phosphatases"/>
    <property type="match status" value="1"/>
</dbReference>
<dbReference type="AlphaFoldDB" id="A0AAJ0BMV4"/>
<proteinExistence type="predicted"/>
<name>A0AAJ0BMV4_9PEZI</name>
<dbReference type="CDD" id="cd07389">
    <property type="entry name" value="MPP_PhoD"/>
    <property type="match status" value="1"/>
</dbReference>
<evidence type="ECO:0000259" key="2">
    <source>
        <dbReference type="Pfam" id="PF09423"/>
    </source>
</evidence>
<keyword evidence="4" id="KW-1185">Reference proteome</keyword>
<dbReference type="InterPro" id="IPR052900">
    <property type="entry name" value="Phospholipid_Metab_Enz"/>
</dbReference>